<sequence>MSDFARARLNMVDGQIRPHSVTDWRIIDAMRLVPRELFVGEGQQSLAYLDQDIDLGGKGDYRHVILNPTVTARMLQEANIAQGDRVLIVGGATGYMAALVAKLGASVVTTVDDPEIAARASETLNALGLGDISVRVAPNTDGVPADGPYDVIMLNGATEIEPVRLYEQLKPGGRLVGVFAMTRPQKATVVTRSPHDFGPRVLFDTSVPVLPGLHRAPAFVF</sequence>
<dbReference type="OrthoDB" id="9798496at2"/>
<evidence type="ECO:0000256" key="3">
    <source>
        <dbReference type="ARBA" id="ARBA00030757"/>
    </source>
</evidence>
<dbReference type="GO" id="GO:0032259">
    <property type="term" value="P:methylation"/>
    <property type="evidence" value="ECO:0007669"/>
    <property type="project" value="UniProtKB-KW"/>
</dbReference>
<dbReference type="GO" id="GO:0005737">
    <property type="term" value="C:cytoplasm"/>
    <property type="evidence" value="ECO:0007669"/>
    <property type="project" value="TreeGrafter"/>
</dbReference>
<dbReference type="PANTHER" id="PTHR11579">
    <property type="entry name" value="PROTEIN-L-ISOASPARTATE O-METHYLTRANSFERASE"/>
    <property type="match status" value="1"/>
</dbReference>
<accession>A0A418V1C8</accession>
<keyword evidence="4" id="KW-0489">Methyltransferase</keyword>
<dbReference type="Pfam" id="PF01135">
    <property type="entry name" value="PCMT"/>
    <property type="match status" value="1"/>
</dbReference>
<keyword evidence="4" id="KW-0808">Transferase</keyword>
<dbReference type="CDD" id="cd02440">
    <property type="entry name" value="AdoMet_MTases"/>
    <property type="match status" value="1"/>
</dbReference>
<evidence type="ECO:0000313" key="5">
    <source>
        <dbReference type="Proteomes" id="UP000285523"/>
    </source>
</evidence>
<dbReference type="Gene3D" id="3.40.50.150">
    <property type="entry name" value="Vaccinia Virus protein VP39"/>
    <property type="match status" value="1"/>
</dbReference>
<proteinExistence type="inferred from homology"/>
<dbReference type="InterPro" id="IPR000682">
    <property type="entry name" value="PCMT"/>
</dbReference>
<reference evidence="4 5" key="1">
    <citation type="submission" date="2018-09" db="EMBL/GenBank/DDBJ databases">
        <title>Draft genome sequence of Rhodopseudomonas palustris 2.1.18.</title>
        <authorList>
            <person name="Robertson S.L."/>
            <person name="Meyer T.E."/>
            <person name="Kyndt J.A."/>
        </authorList>
    </citation>
    <scope>NUCLEOTIDE SEQUENCE [LARGE SCALE GENOMIC DNA]</scope>
    <source>
        <strain evidence="4 5">2.1.18</strain>
    </source>
</reference>
<dbReference type="SUPFAM" id="SSF53335">
    <property type="entry name" value="S-adenosyl-L-methionine-dependent methyltransferases"/>
    <property type="match status" value="1"/>
</dbReference>
<dbReference type="InterPro" id="IPR029063">
    <property type="entry name" value="SAM-dependent_MTases_sf"/>
</dbReference>
<dbReference type="GO" id="GO:0004719">
    <property type="term" value="F:protein-L-isoaspartate (D-aspartate) O-methyltransferase activity"/>
    <property type="evidence" value="ECO:0007669"/>
    <property type="project" value="InterPro"/>
</dbReference>
<dbReference type="EMBL" id="QYYD01000022">
    <property type="protein sequence ID" value="RJF69656.1"/>
    <property type="molecule type" value="Genomic_DNA"/>
</dbReference>
<dbReference type="RefSeq" id="WP_119858348.1">
    <property type="nucleotide sequence ID" value="NZ_QYYD01000022.1"/>
</dbReference>
<name>A0A418V1C8_RHOPL</name>
<organism evidence="4 5">
    <name type="scientific">Rhodopseudomonas palustris</name>
    <dbReference type="NCBI Taxonomy" id="1076"/>
    <lineage>
        <taxon>Bacteria</taxon>
        <taxon>Pseudomonadati</taxon>
        <taxon>Pseudomonadota</taxon>
        <taxon>Alphaproteobacteria</taxon>
        <taxon>Hyphomicrobiales</taxon>
        <taxon>Nitrobacteraceae</taxon>
        <taxon>Rhodopseudomonas</taxon>
    </lineage>
</organism>
<gene>
    <name evidence="4" type="ORF">D4Q52_20010</name>
</gene>
<evidence type="ECO:0000256" key="2">
    <source>
        <dbReference type="ARBA" id="ARBA00013346"/>
    </source>
</evidence>
<dbReference type="PANTHER" id="PTHR11579:SF18">
    <property type="entry name" value="PROTEIN-L-ISOASPARTATE O-METHYLTRANSFERASE"/>
    <property type="match status" value="1"/>
</dbReference>
<comment type="caution">
    <text evidence="4">The sequence shown here is derived from an EMBL/GenBank/DDBJ whole genome shotgun (WGS) entry which is preliminary data.</text>
</comment>
<dbReference type="AlphaFoldDB" id="A0A418V1C8"/>
<dbReference type="Proteomes" id="UP000285523">
    <property type="component" value="Unassembled WGS sequence"/>
</dbReference>
<evidence type="ECO:0000256" key="1">
    <source>
        <dbReference type="ARBA" id="ARBA00005369"/>
    </source>
</evidence>
<evidence type="ECO:0000313" key="4">
    <source>
        <dbReference type="EMBL" id="RJF69656.1"/>
    </source>
</evidence>
<comment type="similarity">
    <text evidence="1">Belongs to the methyltransferase superfamily. L-isoaspartyl/D-aspartyl protein methyltransferase family.</text>
</comment>
<protein>
    <recommendedName>
        <fullName evidence="2">Protein-L-isoaspartate O-methyltransferase</fullName>
    </recommendedName>
    <alternativeName>
        <fullName evidence="3">Protein L-isoaspartyl methyltransferase</fullName>
    </alternativeName>
</protein>